<accession>A0ABP0I5L3</accession>
<comment type="caution">
    <text evidence="2">The sequence shown here is derived from an EMBL/GenBank/DDBJ whole genome shotgun (WGS) entry which is preliminary data.</text>
</comment>
<dbReference type="Proteomes" id="UP001642484">
    <property type="component" value="Unassembled WGS sequence"/>
</dbReference>
<proteinExistence type="predicted"/>
<evidence type="ECO:0000256" key="1">
    <source>
        <dbReference type="SAM" id="MobiDB-lite"/>
    </source>
</evidence>
<dbReference type="EMBL" id="CAXAMN010001891">
    <property type="protein sequence ID" value="CAK8996709.1"/>
    <property type="molecule type" value="Genomic_DNA"/>
</dbReference>
<keyword evidence="3" id="KW-1185">Reference proteome</keyword>
<evidence type="ECO:0000313" key="3">
    <source>
        <dbReference type="Proteomes" id="UP001642484"/>
    </source>
</evidence>
<feature type="compositionally biased region" description="Basic residues" evidence="1">
    <location>
        <begin position="43"/>
        <end position="52"/>
    </location>
</feature>
<organism evidence="2 3">
    <name type="scientific">Durusdinium trenchii</name>
    <dbReference type="NCBI Taxonomy" id="1381693"/>
    <lineage>
        <taxon>Eukaryota</taxon>
        <taxon>Sar</taxon>
        <taxon>Alveolata</taxon>
        <taxon>Dinophyceae</taxon>
        <taxon>Suessiales</taxon>
        <taxon>Symbiodiniaceae</taxon>
        <taxon>Durusdinium</taxon>
    </lineage>
</organism>
<feature type="region of interest" description="Disordered" evidence="1">
    <location>
        <begin position="35"/>
        <end position="55"/>
    </location>
</feature>
<feature type="region of interest" description="Disordered" evidence="1">
    <location>
        <begin position="1"/>
        <end position="21"/>
    </location>
</feature>
<feature type="region of interest" description="Disordered" evidence="1">
    <location>
        <begin position="80"/>
        <end position="112"/>
    </location>
</feature>
<sequence length="161" mass="17574">METLLSPPLPSGPKPGKRRPSFLLREEVIGSTMKELPGTFHPKAPKSSKRMPRPCVPTCDQVSDGVEALPELLAGGVEARGISLDEPRGGYGQVEEEADQSPLAFSSNGREKKQVRFQLDSVAERPEHAVYPGESEPVLQMTLAQLLGRLGWSGPFERTKK</sequence>
<gene>
    <name evidence="2" type="ORF">CCMP2556_LOCUS4562</name>
</gene>
<name>A0ABP0I5L3_9DINO</name>
<reference evidence="2 3" key="1">
    <citation type="submission" date="2024-02" db="EMBL/GenBank/DDBJ databases">
        <authorList>
            <person name="Chen Y."/>
            <person name="Shah S."/>
            <person name="Dougan E. K."/>
            <person name="Thang M."/>
            <person name="Chan C."/>
        </authorList>
    </citation>
    <scope>NUCLEOTIDE SEQUENCE [LARGE SCALE GENOMIC DNA]</scope>
</reference>
<protein>
    <submittedName>
        <fullName evidence="2">Uncharacterized protein</fullName>
    </submittedName>
</protein>
<evidence type="ECO:0000313" key="2">
    <source>
        <dbReference type="EMBL" id="CAK8996709.1"/>
    </source>
</evidence>